<evidence type="ECO:0000256" key="5">
    <source>
        <dbReference type="SAM" id="MobiDB-lite"/>
    </source>
</evidence>
<feature type="domain" description="CWH43-like N-terminal" evidence="7">
    <location>
        <begin position="13"/>
        <end position="227"/>
    </location>
</feature>
<comment type="subcellular location">
    <subcellularLocation>
        <location evidence="1">Endomembrane system</location>
        <topology evidence="1">Multi-pass membrane protein</topology>
    </subcellularLocation>
</comment>
<dbReference type="PANTHER" id="PTHR21324">
    <property type="entry name" value="FASTING-INDUCIBLE INTEGRAL MEMBRANE PROTEIN TM6P1-RELATED"/>
    <property type="match status" value="1"/>
</dbReference>
<evidence type="ECO:0000256" key="3">
    <source>
        <dbReference type="ARBA" id="ARBA00022989"/>
    </source>
</evidence>
<feature type="transmembrane region" description="Helical" evidence="6">
    <location>
        <begin position="66"/>
        <end position="84"/>
    </location>
</feature>
<feature type="transmembrane region" description="Helical" evidence="6">
    <location>
        <begin position="105"/>
        <end position="126"/>
    </location>
</feature>
<feature type="compositionally biased region" description="Basic residues" evidence="5">
    <location>
        <begin position="321"/>
        <end position="331"/>
    </location>
</feature>
<keyword evidence="2 6" id="KW-0812">Transmembrane</keyword>
<keyword evidence="4 6" id="KW-0472">Membrane</keyword>
<keyword evidence="9" id="KW-1185">Reference proteome</keyword>
<feature type="transmembrane region" description="Helical" evidence="6">
    <location>
        <begin position="9"/>
        <end position="32"/>
    </location>
</feature>
<dbReference type="Proteomes" id="UP000054266">
    <property type="component" value="Unassembled WGS sequence"/>
</dbReference>
<dbReference type="AlphaFoldDB" id="A0A0D2EDA3"/>
<protein>
    <recommendedName>
        <fullName evidence="7">CWH43-like N-terminal domain-containing protein</fullName>
    </recommendedName>
</protein>
<feature type="region of interest" description="Disordered" evidence="5">
    <location>
        <begin position="241"/>
        <end position="277"/>
    </location>
</feature>
<gene>
    <name evidence="8" type="ORF">PV04_00478</name>
</gene>
<keyword evidence="3 6" id="KW-1133">Transmembrane helix</keyword>
<feature type="compositionally biased region" description="Polar residues" evidence="5">
    <location>
        <begin position="292"/>
        <end position="314"/>
    </location>
</feature>
<dbReference type="STRING" id="5601.A0A0D2EDA3"/>
<evidence type="ECO:0000256" key="2">
    <source>
        <dbReference type="ARBA" id="ARBA00022692"/>
    </source>
</evidence>
<dbReference type="EMBL" id="KN846956">
    <property type="protein sequence ID" value="KIW72272.1"/>
    <property type="molecule type" value="Genomic_DNA"/>
</dbReference>
<evidence type="ECO:0000313" key="8">
    <source>
        <dbReference type="EMBL" id="KIW72272.1"/>
    </source>
</evidence>
<evidence type="ECO:0000256" key="6">
    <source>
        <dbReference type="SAM" id="Phobius"/>
    </source>
</evidence>
<evidence type="ECO:0000256" key="4">
    <source>
        <dbReference type="ARBA" id="ARBA00023136"/>
    </source>
</evidence>
<accession>A0A0D2EDA3</accession>
<dbReference type="PANTHER" id="PTHR21324:SF2">
    <property type="entry name" value="EG:22E5.9 PROTEIN"/>
    <property type="match status" value="1"/>
</dbReference>
<organism evidence="8 9">
    <name type="scientific">Phialophora macrospora</name>
    <dbReference type="NCBI Taxonomy" id="1851006"/>
    <lineage>
        <taxon>Eukaryota</taxon>
        <taxon>Fungi</taxon>
        <taxon>Dikarya</taxon>
        <taxon>Ascomycota</taxon>
        <taxon>Pezizomycotina</taxon>
        <taxon>Eurotiomycetes</taxon>
        <taxon>Chaetothyriomycetidae</taxon>
        <taxon>Chaetothyriales</taxon>
        <taxon>Herpotrichiellaceae</taxon>
        <taxon>Phialophora</taxon>
    </lineage>
</organism>
<reference evidence="8 9" key="1">
    <citation type="submission" date="2015-01" db="EMBL/GenBank/DDBJ databases">
        <title>The Genome Sequence of Capronia semiimmersa CBS27337.</title>
        <authorList>
            <consortium name="The Broad Institute Genomics Platform"/>
            <person name="Cuomo C."/>
            <person name="de Hoog S."/>
            <person name="Gorbushina A."/>
            <person name="Stielow B."/>
            <person name="Teixiera M."/>
            <person name="Abouelleil A."/>
            <person name="Chapman S.B."/>
            <person name="Priest M."/>
            <person name="Young S.K."/>
            <person name="Wortman J."/>
            <person name="Nusbaum C."/>
            <person name="Birren B."/>
        </authorList>
    </citation>
    <scope>NUCLEOTIDE SEQUENCE [LARGE SCALE GENOMIC DNA]</scope>
    <source>
        <strain evidence="8 9">CBS 27337</strain>
    </source>
</reference>
<proteinExistence type="predicted"/>
<feature type="transmembrane region" description="Helical" evidence="6">
    <location>
        <begin position="175"/>
        <end position="196"/>
    </location>
</feature>
<name>A0A0D2EDA3_9EURO</name>
<dbReference type="InterPro" id="IPR019402">
    <property type="entry name" value="CWH43_N"/>
</dbReference>
<feature type="transmembrane region" description="Helical" evidence="6">
    <location>
        <begin position="202"/>
        <end position="223"/>
    </location>
</feature>
<evidence type="ECO:0000313" key="9">
    <source>
        <dbReference type="Proteomes" id="UP000054266"/>
    </source>
</evidence>
<evidence type="ECO:0000256" key="1">
    <source>
        <dbReference type="ARBA" id="ARBA00004127"/>
    </source>
</evidence>
<sequence>MQWSRYDRWWLSAWIFPLISACMWLGMLLAMFCTWEAEGHPHYPSMDPDQHIAYISDVGAFGLKPLFITGSVITTVFLDLAFMSERWLRHYGRLAPNTSRVQSSLSAMSIFFAIAGTCGLIFLSIFDTYHHQHVHDGCLFLFLAGYVISAIFLCAEYQRLGIHYRQHRVLRLSFWIKLAFIIVEIALAIVFAVTSWRNQENVAAVFEWVVALIFTFYVLSFLLDLWPSVRSRHHVPQGWREREAELEKEAQRNGGLPPPDQAPAPIMSEPNQGTYQNQEGATYYDHVTGQYRGTNLTGGQSSQLQAANSTNPPQHSDLGRQKRWGIGRMRF</sequence>
<dbReference type="PROSITE" id="PS51257">
    <property type="entry name" value="PROKAR_LIPOPROTEIN"/>
    <property type="match status" value="1"/>
</dbReference>
<dbReference type="GO" id="GO:0005886">
    <property type="term" value="C:plasma membrane"/>
    <property type="evidence" value="ECO:0007669"/>
    <property type="project" value="TreeGrafter"/>
</dbReference>
<dbReference type="GO" id="GO:0012505">
    <property type="term" value="C:endomembrane system"/>
    <property type="evidence" value="ECO:0007669"/>
    <property type="project" value="UniProtKB-SubCell"/>
</dbReference>
<feature type="region of interest" description="Disordered" evidence="5">
    <location>
        <begin position="292"/>
        <end position="331"/>
    </location>
</feature>
<evidence type="ECO:0000259" key="7">
    <source>
        <dbReference type="Pfam" id="PF10277"/>
    </source>
</evidence>
<dbReference type="InterPro" id="IPR050911">
    <property type="entry name" value="DRAM/TMEM150_Autophagy_Mod"/>
</dbReference>
<feature type="transmembrane region" description="Helical" evidence="6">
    <location>
        <begin position="138"/>
        <end position="155"/>
    </location>
</feature>
<dbReference type="Pfam" id="PF10277">
    <property type="entry name" value="Frag1"/>
    <property type="match status" value="1"/>
</dbReference>
<dbReference type="HOGENOM" id="CLU_050573_0_0_1"/>
<feature type="compositionally biased region" description="Basic and acidic residues" evidence="5">
    <location>
        <begin position="241"/>
        <end position="251"/>
    </location>
</feature>